<dbReference type="EMBL" id="JAHQIW010006320">
    <property type="protein sequence ID" value="KAJ1368819.1"/>
    <property type="molecule type" value="Genomic_DNA"/>
</dbReference>
<feature type="transmembrane region" description="Helical" evidence="1">
    <location>
        <begin position="137"/>
        <end position="158"/>
    </location>
</feature>
<evidence type="ECO:0000313" key="2">
    <source>
        <dbReference type="EMBL" id="KAJ1368819.1"/>
    </source>
</evidence>
<protein>
    <submittedName>
        <fullName evidence="2">Uncharacterized protein</fullName>
    </submittedName>
</protein>
<sequence length="236" mass="25650">MSIPTNIARLPTNPIMISLLVSISTVVGCGVMPAGQGNEQEIILMRATGPSPSWALRLCLSPWFTLARRMLFGSLVLQLPRRVPGIIDVLERQGRSALLPDAVISVILSHLVVDISYTPMNCPMVTGPEEMHRAERGMAKTYCIIVGNTVTGICTVAMQRRRVNGKCNMPMNGMVTVTAFNGTHLTISGTLSTTNIIMANWSRMMWQSVVDRAVRMLTLGPFGTHFVLARATVGGN</sequence>
<organism evidence="2 3">
    <name type="scientific">Parelaphostrongylus tenuis</name>
    <name type="common">Meningeal worm</name>
    <dbReference type="NCBI Taxonomy" id="148309"/>
    <lineage>
        <taxon>Eukaryota</taxon>
        <taxon>Metazoa</taxon>
        <taxon>Ecdysozoa</taxon>
        <taxon>Nematoda</taxon>
        <taxon>Chromadorea</taxon>
        <taxon>Rhabditida</taxon>
        <taxon>Rhabditina</taxon>
        <taxon>Rhabditomorpha</taxon>
        <taxon>Strongyloidea</taxon>
        <taxon>Metastrongylidae</taxon>
        <taxon>Parelaphostrongylus</taxon>
    </lineage>
</organism>
<dbReference type="Proteomes" id="UP001196413">
    <property type="component" value="Unassembled WGS sequence"/>
</dbReference>
<evidence type="ECO:0000313" key="3">
    <source>
        <dbReference type="Proteomes" id="UP001196413"/>
    </source>
</evidence>
<evidence type="ECO:0000256" key="1">
    <source>
        <dbReference type="SAM" id="Phobius"/>
    </source>
</evidence>
<keyword evidence="3" id="KW-1185">Reference proteome</keyword>
<accession>A0AAD5R486</accession>
<proteinExistence type="predicted"/>
<feature type="transmembrane region" description="Helical" evidence="1">
    <location>
        <begin position="12"/>
        <end position="34"/>
    </location>
</feature>
<keyword evidence="1" id="KW-1133">Transmembrane helix</keyword>
<reference evidence="2" key="1">
    <citation type="submission" date="2021-06" db="EMBL/GenBank/DDBJ databases">
        <title>Parelaphostrongylus tenuis whole genome reference sequence.</title>
        <authorList>
            <person name="Garwood T.J."/>
            <person name="Larsen P.A."/>
            <person name="Fountain-Jones N.M."/>
            <person name="Garbe J.R."/>
            <person name="Macchietto M.G."/>
            <person name="Kania S.A."/>
            <person name="Gerhold R.W."/>
            <person name="Richards J.E."/>
            <person name="Wolf T.M."/>
        </authorList>
    </citation>
    <scope>NUCLEOTIDE SEQUENCE</scope>
    <source>
        <strain evidence="2">MNPRO001-30</strain>
        <tissue evidence="2">Meninges</tissue>
    </source>
</reference>
<comment type="caution">
    <text evidence="2">The sequence shown here is derived from an EMBL/GenBank/DDBJ whole genome shotgun (WGS) entry which is preliminary data.</text>
</comment>
<name>A0AAD5R486_PARTN</name>
<dbReference type="AlphaFoldDB" id="A0AAD5R486"/>
<keyword evidence="1" id="KW-0472">Membrane</keyword>
<gene>
    <name evidence="2" type="ORF">KIN20_030151</name>
</gene>
<keyword evidence="1" id="KW-0812">Transmembrane</keyword>